<dbReference type="EMBL" id="CAFBMK010000286">
    <property type="protein sequence ID" value="CAB4945612.1"/>
    <property type="molecule type" value="Genomic_DNA"/>
</dbReference>
<sequence length="48" mass="5582">MFKILGRITWQVLKIAAPPLARRLQHKLTGSHPDPPSRLDRVKRLGRR</sequence>
<organism evidence="2">
    <name type="scientific">freshwater metagenome</name>
    <dbReference type="NCBI Taxonomy" id="449393"/>
    <lineage>
        <taxon>unclassified sequences</taxon>
        <taxon>metagenomes</taxon>
        <taxon>ecological metagenomes</taxon>
    </lineage>
</organism>
<name>A0A6J7JU52_9ZZZZ</name>
<gene>
    <name evidence="2" type="ORF">UFOPK3564_03203</name>
</gene>
<evidence type="ECO:0000313" key="2">
    <source>
        <dbReference type="EMBL" id="CAB4945612.1"/>
    </source>
</evidence>
<evidence type="ECO:0000256" key="1">
    <source>
        <dbReference type="SAM" id="MobiDB-lite"/>
    </source>
</evidence>
<proteinExistence type="predicted"/>
<dbReference type="AlphaFoldDB" id="A0A6J7JU52"/>
<reference evidence="2" key="1">
    <citation type="submission" date="2020-05" db="EMBL/GenBank/DDBJ databases">
        <authorList>
            <person name="Chiriac C."/>
            <person name="Salcher M."/>
            <person name="Ghai R."/>
            <person name="Kavagutti S V."/>
        </authorList>
    </citation>
    <scope>NUCLEOTIDE SEQUENCE</scope>
</reference>
<protein>
    <submittedName>
        <fullName evidence="2">Unannotated protein</fullName>
    </submittedName>
</protein>
<feature type="compositionally biased region" description="Basic and acidic residues" evidence="1">
    <location>
        <begin position="35"/>
        <end position="48"/>
    </location>
</feature>
<accession>A0A6J7JU52</accession>
<feature type="region of interest" description="Disordered" evidence="1">
    <location>
        <begin position="26"/>
        <end position="48"/>
    </location>
</feature>